<dbReference type="STRING" id="145388.A0A0D2KEU3"/>
<dbReference type="PANTHER" id="PTHR22762">
    <property type="entry name" value="ALPHA-GLUCOSIDASE"/>
    <property type="match status" value="1"/>
</dbReference>
<evidence type="ECO:0000256" key="1">
    <source>
        <dbReference type="ARBA" id="ARBA00022729"/>
    </source>
</evidence>
<dbReference type="GeneID" id="25731049"/>
<dbReference type="AlphaFoldDB" id="A0A0D2KEU3"/>
<dbReference type="EMBL" id="KK104129">
    <property type="protein sequence ID" value="KIY94388.1"/>
    <property type="molecule type" value="Genomic_DNA"/>
</dbReference>
<reference evidence="6 7" key="1">
    <citation type="journal article" date="2013" name="BMC Genomics">
        <title>Reconstruction of the lipid metabolism for the microalga Monoraphidium neglectum from its genome sequence reveals characteristics suitable for biofuel production.</title>
        <authorList>
            <person name="Bogen C."/>
            <person name="Al-Dilaimi A."/>
            <person name="Albersmeier A."/>
            <person name="Wichmann J."/>
            <person name="Grundmann M."/>
            <person name="Rupp O."/>
            <person name="Lauersen K.J."/>
            <person name="Blifernez-Klassen O."/>
            <person name="Kalinowski J."/>
            <person name="Goesmann A."/>
            <person name="Mussgnug J.H."/>
            <person name="Kruse O."/>
        </authorList>
    </citation>
    <scope>NUCLEOTIDE SEQUENCE [LARGE SCALE GENOMIC DNA]</scope>
    <source>
        <strain evidence="6 7">SAG 48.87</strain>
    </source>
</reference>
<feature type="domain" description="Glycosyl hydrolase family 31 C-terminal" evidence="5">
    <location>
        <begin position="1"/>
        <end position="91"/>
    </location>
</feature>
<keyword evidence="4 6" id="KW-0326">Glycosidase</keyword>
<dbReference type="OrthoDB" id="3237269at2759"/>
<accession>A0A0D2KEU3</accession>
<dbReference type="PANTHER" id="PTHR22762:SF54">
    <property type="entry name" value="BCDNA.GH04962"/>
    <property type="match status" value="1"/>
</dbReference>
<dbReference type="InterPro" id="IPR048395">
    <property type="entry name" value="Glyco_hydro_31_C"/>
</dbReference>
<organism evidence="6 7">
    <name type="scientific">Monoraphidium neglectum</name>
    <dbReference type="NCBI Taxonomy" id="145388"/>
    <lineage>
        <taxon>Eukaryota</taxon>
        <taxon>Viridiplantae</taxon>
        <taxon>Chlorophyta</taxon>
        <taxon>core chlorophytes</taxon>
        <taxon>Chlorophyceae</taxon>
        <taxon>CS clade</taxon>
        <taxon>Sphaeropleales</taxon>
        <taxon>Selenastraceae</taxon>
        <taxon>Monoraphidium</taxon>
    </lineage>
</organism>
<evidence type="ECO:0000259" key="5">
    <source>
        <dbReference type="Pfam" id="PF21365"/>
    </source>
</evidence>
<proteinExistence type="predicted"/>
<evidence type="ECO:0000256" key="4">
    <source>
        <dbReference type="ARBA" id="ARBA00023295"/>
    </source>
</evidence>
<dbReference type="Proteomes" id="UP000054498">
    <property type="component" value="Unassembled WGS sequence"/>
</dbReference>
<dbReference type="KEGG" id="mng:MNEG_13573"/>
<evidence type="ECO:0000256" key="2">
    <source>
        <dbReference type="ARBA" id="ARBA00022801"/>
    </source>
</evidence>
<dbReference type="EC" id="3.2.1.84" evidence="6"/>
<dbReference type="InterPro" id="IPR013780">
    <property type="entry name" value="Glyco_hydro_b"/>
</dbReference>
<dbReference type="SUPFAM" id="SSF51011">
    <property type="entry name" value="Glycosyl hydrolase domain"/>
    <property type="match status" value="1"/>
</dbReference>
<keyword evidence="3" id="KW-0325">Glycoprotein</keyword>
<sequence>MRPLWFEFPDNPLTFAAEDEFLLGPGLLVKPVSAPGVDHADTLLPKESIWYESISGGVMGKDTWLKGRPQVSRLGVHMDSIPVFYRGGHIITRRERARRSTQQQARDPFTLVVALDQAGTAQGDLYVDDGRSFAFKRGVYTHRSFSFAGLKLRNAPYPTPAGLPPGTWDPDLKIERVVILGLPKGQSYEVTLSGESGKARRLEAAPGGADPGLPPAHGEAIVIRAPGTPLGKDWELSLSPAGKAAAQV</sequence>
<gene>
    <name evidence="6" type="ORF">MNEG_13573</name>
</gene>
<dbReference type="GO" id="GO:0006491">
    <property type="term" value="P:N-glycan processing"/>
    <property type="evidence" value="ECO:0007669"/>
    <property type="project" value="TreeGrafter"/>
</dbReference>
<name>A0A0D2KEU3_9CHLO</name>
<dbReference type="Pfam" id="PF21365">
    <property type="entry name" value="Glyco_hydro_31_3rd"/>
    <property type="match status" value="1"/>
</dbReference>
<keyword evidence="7" id="KW-1185">Reference proteome</keyword>
<keyword evidence="2 6" id="KW-0378">Hydrolase</keyword>
<keyword evidence="1" id="KW-0732">Signal</keyword>
<dbReference type="Gene3D" id="2.60.40.1180">
    <property type="entry name" value="Golgi alpha-mannosidase II"/>
    <property type="match status" value="2"/>
</dbReference>
<dbReference type="RefSeq" id="XP_013893408.1">
    <property type="nucleotide sequence ID" value="XM_014037954.1"/>
</dbReference>
<evidence type="ECO:0000256" key="3">
    <source>
        <dbReference type="ARBA" id="ARBA00023180"/>
    </source>
</evidence>
<evidence type="ECO:0000313" key="6">
    <source>
        <dbReference type="EMBL" id="KIY94388.1"/>
    </source>
</evidence>
<dbReference type="GO" id="GO:0033919">
    <property type="term" value="F:glucan 1,3-alpha-glucosidase activity"/>
    <property type="evidence" value="ECO:0007669"/>
    <property type="project" value="UniProtKB-EC"/>
</dbReference>
<evidence type="ECO:0000313" key="7">
    <source>
        <dbReference type="Proteomes" id="UP000054498"/>
    </source>
</evidence>
<protein>
    <submittedName>
        <fullName evidence="6">Alpha 1,3-glucosidase</fullName>
        <ecNumber evidence="6">3.2.1.84</ecNumber>
    </submittedName>
</protein>